<proteinExistence type="predicted"/>
<evidence type="ECO:0000313" key="1">
    <source>
        <dbReference type="EMBL" id="TYB76803.1"/>
    </source>
</evidence>
<evidence type="ECO:0000313" key="2">
    <source>
        <dbReference type="Proteomes" id="UP000323324"/>
    </source>
</evidence>
<name>A0A8H2LDZ8_9FLAO</name>
<organism evidence="1 2">
    <name type="scientific">Bizionia saleffrena</name>
    <dbReference type="NCBI Taxonomy" id="291189"/>
    <lineage>
        <taxon>Bacteria</taxon>
        <taxon>Pseudomonadati</taxon>
        <taxon>Bacteroidota</taxon>
        <taxon>Flavobacteriia</taxon>
        <taxon>Flavobacteriales</taxon>
        <taxon>Flavobacteriaceae</taxon>
        <taxon>Bizionia</taxon>
    </lineage>
</organism>
<dbReference type="AlphaFoldDB" id="A0A8H2LDZ8"/>
<sequence>MNTLSTLKENLSKDFVVYVPEAAFKILKGSIYEGVIPVQTVNKLYYLETKEQHFDDLNDFSMLKLINKNEHLENNLFLLFEAKKEIDIAPFQILLNKYKTYLEGYMFITNWMYHNIDSIFKNLDLKIVNLFKLQLDYFERHTKEFDSYFDTAPNGDLKFIDQFKTITPTAEKNVKPSRIEPVETPIFTVSKPVVESTPSKKQKLVIDDEEVDRLLLTSVFNVTLD</sequence>
<gene>
    <name evidence="1" type="ORF">ES676_05535</name>
</gene>
<dbReference type="Proteomes" id="UP000323324">
    <property type="component" value="Unassembled WGS sequence"/>
</dbReference>
<reference evidence="1 2" key="1">
    <citation type="submission" date="2019-08" db="EMBL/GenBank/DDBJ databases">
        <title>Genomes of Antarctic Bizionia species.</title>
        <authorList>
            <person name="Bowman J.P."/>
        </authorList>
    </citation>
    <scope>NUCLEOTIDE SEQUENCE [LARGE SCALE GENOMIC DNA]</scope>
    <source>
        <strain evidence="1 2">HFD</strain>
    </source>
</reference>
<comment type="caution">
    <text evidence="1">The sequence shown here is derived from an EMBL/GenBank/DDBJ whole genome shotgun (WGS) entry which is preliminary data.</text>
</comment>
<dbReference type="RefSeq" id="WP_148369169.1">
    <property type="nucleotide sequence ID" value="NZ_VSKM01000004.1"/>
</dbReference>
<keyword evidence="2" id="KW-1185">Reference proteome</keyword>
<dbReference type="EMBL" id="VSKM01000004">
    <property type="protein sequence ID" value="TYB76803.1"/>
    <property type="molecule type" value="Genomic_DNA"/>
</dbReference>
<protein>
    <submittedName>
        <fullName evidence="1">Uncharacterized protein</fullName>
    </submittedName>
</protein>
<accession>A0A8H2LDZ8</accession>